<sequence length="145" mass="15766">MSRSTLLGAGLLRDPPSACQALQQLVDLVSPPASPLLFLLLLLLQTQLLQLMPKHTQKHPPEASQVFGLVPLHLLQRGGLALTLLLRPGHTGSQEGSGRSFTLRFSSLVILRRSQAPRLMRTRVSYSSASFTSRSSCESVVKLGE</sequence>
<reference evidence="1 2" key="1">
    <citation type="submission" date="2019-03" db="EMBL/GenBank/DDBJ databases">
        <title>First draft genome of Liparis tanakae, snailfish: a comprehensive survey of snailfish specific genes.</title>
        <authorList>
            <person name="Kim W."/>
            <person name="Song I."/>
            <person name="Jeong J.-H."/>
            <person name="Kim D."/>
            <person name="Kim S."/>
            <person name="Ryu S."/>
            <person name="Song J.Y."/>
            <person name="Lee S.K."/>
        </authorList>
    </citation>
    <scope>NUCLEOTIDE SEQUENCE [LARGE SCALE GENOMIC DNA]</scope>
    <source>
        <tissue evidence="1">Muscle</tissue>
    </source>
</reference>
<evidence type="ECO:0000313" key="1">
    <source>
        <dbReference type="EMBL" id="TNN51614.1"/>
    </source>
</evidence>
<gene>
    <name evidence="1" type="ORF">EYF80_038190</name>
</gene>
<organism evidence="1 2">
    <name type="scientific">Liparis tanakae</name>
    <name type="common">Tanaka's snailfish</name>
    <dbReference type="NCBI Taxonomy" id="230148"/>
    <lineage>
        <taxon>Eukaryota</taxon>
        <taxon>Metazoa</taxon>
        <taxon>Chordata</taxon>
        <taxon>Craniata</taxon>
        <taxon>Vertebrata</taxon>
        <taxon>Euteleostomi</taxon>
        <taxon>Actinopterygii</taxon>
        <taxon>Neopterygii</taxon>
        <taxon>Teleostei</taxon>
        <taxon>Neoteleostei</taxon>
        <taxon>Acanthomorphata</taxon>
        <taxon>Eupercaria</taxon>
        <taxon>Perciformes</taxon>
        <taxon>Cottioidei</taxon>
        <taxon>Cottales</taxon>
        <taxon>Liparidae</taxon>
        <taxon>Liparis</taxon>
    </lineage>
</organism>
<dbReference type="Proteomes" id="UP000314294">
    <property type="component" value="Unassembled WGS sequence"/>
</dbReference>
<proteinExistence type="predicted"/>
<dbReference type="AlphaFoldDB" id="A0A4Z2GFV6"/>
<accession>A0A4Z2GFV6</accession>
<protein>
    <submittedName>
        <fullName evidence="1">Uncharacterized protein</fullName>
    </submittedName>
</protein>
<keyword evidence="2" id="KW-1185">Reference proteome</keyword>
<name>A0A4Z2GFV6_9TELE</name>
<evidence type="ECO:0000313" key="2">
    <source>
        <dbReference type="Proteomes" id="UP000314294"/>
    </source>
</evidence>
<dbReference type="EMBL" id="SRLO01000576">
    <property type="protein sequence ID" value="TNN51614.1"/>
    <property type="molecule type" value="Genomic_DNA"/>
</dbReference>
<comment type="caution">
    <text evidence="1">The sequence shown here is derived from an EMBL/GenBank/DDBJ whole genome shotgun (WGS) entry which is preliminary data.</text>
</comment>